<proteinExistence type="predicted"/>
<protein>
    <submittedName>
        <fullName evidence="1">Cbb3-type cytochrome oxidase maturation protein</fullName>
    </submittedName>
</protein>
<gene>
    <name evidence="1" type="ORF">ABID41_000347</name>
</gene>
<dbReference type="InterPro" id="IPR004714">
    <property type="entry name" value="Cyt_oxidase_maturation_cbb3"/>
</dbReference>
<dbReference type="Pfam" id="PF03597">
    <property type="entry name" value="FixS"/>
    <property type="match status" value="1"/>
</dbReference>
<evidence type="ECO:0000313" key="2">
    <source>
        <dbReference type="Proteomes" id="UP001549110"/>
    </source>
</evidence>
<accession>A0ABV2EE92</accession>
<name>A0ABV2EE92_9CAUL</name>
<dbReference type="EMBL" id="JBEPLU010000001">
    <property type="protein sequence ID" value="MET3525252.1"/>
    <property type="molecule type" value="Genomic_DNA"/>
</dbReference>
<dbReference type="PANTHER" id="PTHR41532:SF1">
    <property type="entry name" value="FIXS PROTEIN"/>
    <property type="match status" value="1"/>
</dbReference>
<sequence>MSILIFLAPASVFLALIGLAAFWWTFRAGQYDDPMGDASRILIEDPADRPLSD</sequence>
<organism evidence="1 2">
    <name type="scientific">Phenylobacterium koreense</name>
    <dbReference type="NCBI Taxonomy" id="266125"/>
    <lineage>
        <taxon>Bacteria</taxon>
        <taxon>Pseudomonadati</taxon>
        <taxon>Pseudomonadota</taxon>
        <taxon>Alphaproteobacteria</taxon>
        <taxon>Caulobacterales</taxon>
        <taxon>Caulobacteraceae</taxon>
        <taxon>Phenylobacterium</taxon>
    </lineage>
</organism>
<evidence type="ECO:0000313" key="1">
    <source>
        <dbReference type="EMBL" id="MET3525252.1"/>
    </source>
</evidence>
<dbReference type="Proteomes" id="UP001549110">
    <property type="component" value="Unassembled WGS sequence"/>
</dbReference>
<comment type="caution">
    <text evidence="1">The sequence shown here is derived from an EMBL/GenBank/DDBJ whole genome shotgun (WGS) entry which is preliminary data.</text>
</comment>
<keyword evidence="2" id="KW-1185">Reference proteome</keyword>
<reference evidence="1 2" key="1">
    <citation type="submission" date="2024-06" db="EMBL/GenBank/DDBJ databases">
        <title>Genomic Encyclopedia of Type Strains, Phase IV (KMG-IV): sequencing the most valuable type-strain genomes for metagenomic binning, comparative biology and taxonomic classification.</title>
        <authorList>
            <person name="Goeker M."/>
        </authorList>
    </citation>
    <scope>NUCLEOTIDE SEQUENCE [LARGE SCALE GENOMIC DNA]</scope>
    <source>
        <strain evidence="1 2">DSM 17809</strain>
    </source>
</reference>
<dbReference type="NCBIfam" id="TIGR00847">
    <property type="entry name" value="ccoS"/>
    <property type="match status" value="1"/>
</dbReference>
<dbReference type="RefSeq" id="WP_331932830.1">
    <property type="nucleotide sequence ID" value="NZ_JBEPLU010000001.1"/>
</dbReference>
<dbReference type="PANTHER" id="PTHR41532">
    <property type="entry name" value="FIXS PROTEIN"/>
    <property type="match status" value="1"/>
</dbReference>